<evidence type="ECO:0008006" key="5">
    <source>
        <dbReference type="Google" id="ProtNLM"/>
    </source>
</evidence>
<comment type="caution">
    <text evidence="3">The sequence shown here is derived from an EMBL/GenBank/DDBJ whole genome shotgun (WGS) entry which is preliminary data.</text>
</comment>
<keyword evidence="2" id="KW-0812">Transmembrane</keyword>
<protein>
    <recommendedName>
        <fullName evidence="5">Integral membrane protein</fullName>
    </recommendedName>
</protein>
<reference evidence="3 4" key="1">
    <citation type="submission" date="2024-01" db="EMBL/GenBank/DDBJ databases">
        <authorList>
            <person name="Allen C."/>
            <person name="Tagirdzhanova G."/>
        </authorList>
    </citation>
    <scope>NUCLEOTIDE SEQUENCE [LARGE SCALE GENOMIC DNA]</scope>
</reference>
<keyword evidence="2" id="KW-1133">Transmembrane helix</keyword>
<evidence type="ECO:0000256" key="2">
    <source>
        <dbReference type="SAM" id="Phobius"/>
    </source>
</evidence>
<feature type="transmembrane region" description="Helical" evidence="2">
    <location>
        <begin position="103"/>
        <end position="123"/>
    </location>
</feature>
<accession>A0ABP0BZR2</accession>
<feature type="transmembrane region" description="Helical" evidence="2">
    <location>
        <begin position="135"/>
        <end position="158"/>
    </location>
</feature>
<keyword evidence="4" id="KW-1185">Reference proteome</keyword>
<sequence length="206" mass="22213">MNPKTKTADGVAVDSTRTSTTTGLGKDTPLAPSEAGPSYASSPAAPRPSYGDACTYHVSAGYDTHRLTWYMLARIAVISLGVVLFPLALVADFKYKKRTWVNPIMTPSLTALGYSAYDLYLVLAHCRRGHPHIRIFYDGICLGSGLAVASGFLTAWTVQSAPEIGYGISVPILVGMYGMVVVQYSLGVNGVYQVVQMRRKTRQEGV</sequence>
<evidence type="ECO:0000313" key="4">
    <source>
        <dbReference type="Proteomes" id="UP001642482"/>
    </source>
</evidence>
<feature type="transmembrane region" description="Helical" evidence="2">
    <location>
        <begin position="71"/>
        <end position="91"/>
    </location>
</feature>
<evidence type="ECO:0000256" key="1">
    <source>
        <dbReference type="SAM" id="MobiDB-lite"/>
    </source>
</evidence>
<feature type="transmembrane region" description="Helical" evidence="2">
    <location>
        <begin position="164"/>
        <end position="192"/>
    </location>
</feature>
<dbReference type="Proteomes" id="UP001642482">
    <property type="component" value="Unassembled WGS sequence"/>
</dbReference>
<gene>
    <name evidence="3" type="ORF">SEUCBS140593_005823</name>
</gene>
<feature type="compositionally biased region" description="Low complexity" evidence="1">
    <location>
        <begin position="31"/>
        <end position="45"/>
    </location>
</feature>
<name>A0ABP0BZR2_9PEZI</name>
<evidence type="ECO:0000313" key="3">
    <source>
        <dbReference type="EMBL" id="CAK7225205.1"/>
    </source>
</evidence>
<organism evidence="3 4">
    <name type="scientific">Sporothrix eucalyptigena</name>
    <dbReference type="NCBI Taxonomy" id="1812306"/>
    <lineage>
        <taxon>Eukaryota</taxon>
        <taxon>Fungi</taxon>
        <taxon>Dikarya</taxon>
        <taxon>Ascomycota</taxon>
        <taxon>Pezizomycotina</taxon>
        <taxon>Sordariomycetes</taxon>
        <taxon>Sordariomycetidae</taxon>
        <taxon>Ophiostomatales</taxon>
        <taxon>Ophiostomataceae</taxon>
        <taxon>Sporothrix</taxon>
    </lineage>
</organism>
<dbReference type="EMBL" id="CAWUHD010000059">
    <property type="protein sequence ID" value="CAK7225205.1"/>
    <property type="molecule type" value="Genomic_DNA"/>
</dbReference>
<proteinExistence type="predicted"/>
<feature type="region of interest" description="Disordered" evidence="1">
    <location>
        <begin position="1"/>
        <end position="45"/>
    </location>
</feature>
<keyword evidence="2" id="KW-0472">Membrane</keyword>